<reference evidence="1 2" key="1">
    <citation type="submission" date="2021-10" db="EMBL/GenBank/DDBJ databases">
        <authorList>
            <person name="Koch H."/>
        </authorList>
    </citation>
    <scope>NUCLEOTIDE SEQUENCE [LARGE SCALE GENOMIC DNA]</scope>
    <source>
        <strain evidence="1">6680</strain>
    </source>
</reference>
<accession>A0ABM8YVG0</accession>
<evidence type="ECO:0000313" key="1">
    <source>
        <dbReference type="EMBL" id="CAG9931475.1"/>
    </source>
</evidence>
<gene>
    <name evidence="1" type="ORF">NTG6680_0222</name>
</gene>
<name>A0ABM8YVG0_9PROT</name>
<evidence type="ECO:0000313" key="2">
    <source>
        <dbReference type="Proteomes" id="UP000839052"/>
    </source>
</evidence>
<keyword evidence="2" id="KW-1185">Reference proteome</keyword>
<dbReference type="Proteomes" id="UP000839052">
    <property type="component" value="Chromosome"/>
</dbReference>
<organism evidence="1 2">
    <name type="scientific">Candidatus Nitrotoga arctica</name>
    <dbReference type="NCBI Taxonomy" id="453162"/>
    <lineage>
        <taxon>Bacteria</taxon>
        <taxon>Pseudomonadati</taxon>
        <taxon>Pseudomonadota</taxon>
        <taxon>Betaproteobacteria</taxon>
        <taxon>Nitrosomonadales</taxon>
        <taxon>Gallionellaceae</taxon>
        <taxon>Candidatus Nitrotoga</taxon>
    </lineage>
</organism>
<proteinExistence type="predicted"/>
<sequence length="52" mass="5887">MISLDTQIFQLIKIGKGSIHVNVFAGDNYKIEVNHCEYGLLERETVSRYDGA</sequence>
<protein>
    <submittedName>
        <fullName evidence="1">Uncharacterized protein</fullName>
    </submittedName>
</protein>
<dbReference type="EMBL" id="OU912926">
    <property type="protein sequence ID" value="CAG9931475.1"/>
    <property type="molecule type" value="Genomic_DNA"/>
</dbReference>